<evidence type="ECO:0000256" key="4">
    <source>
        <dbReference type="ARBA" id="ARBA00022734"/>
    </source>
</evidence>
<organism evidence="8 9">
    <name type="scientific">Lymnaea stagnalis</name>
    <name type="common">Great pond snail</name>
    <name type="synonym">Helix stagnalis</name>
    <dbReference type="NCBI Taxonomy" id="6523"/>
    <lineage>
        <taxon>Eukaryota</taxon>
        <taxon>Metazoa</taxon>
        <taxon>Spiralia</taxon>
        <taxon>Lophotrochozoa</taxon>
        <taxon>Mollusca</taxon>
        <taxon>Gastropoda</taxon>
        <taxon>Heterobranchia</taxon>
        <taxon>Euthyneura</taxon>
        <taxon>Panpulmonata</taxon>
        <taxon>Hygrophila</taxon>
        <taxon>Lymnaeoidea</taxon>
        <taxon>Lymnaeidae</taxon>
        <taxon>Lymnaea</taxon>
    </lineage>
</organism>
<evidence type="ECO:0000256" key="6">
    <source>
        <dbReference type="SAM" id="SignalP"/>
    </source>
</evidence>
<evidence type="ECO:0000256" key="1">
    <source>
        <dbReference type="ARBA" id="ARBA00004613"/>
    </source>
</evidence>
<dbReference type="PANTHER" id="PTHR22799">
    <property type="entry name" value="TETRANECTIN-RELATED"/>
    <property type="match status" value="1"/>
</dbReference>
<dbReference type="InterPro" id="IPR051663">
    <property type="entry name" value="CLec_Tetranectin-domain"/>
</dbReference>
<dbReference type="InterPro" id="IPR016187">
    <property type="entry name" value="CTDL_fold"/>
</dbReference>
<comment type="subcellular location">
    <subcellularLocation>
        <location evidence="1">Secreted</location>
    </subcellularLocation>
</comment>
<evidence type="ECO:0000256" key="2">
    <source>
        <dbReference type="ARBA" id="ARBA00022525"/>
    </source>
</evidence>
<dbReference type="SUPFAM" id="SSF56436">
    <property type="entry name" value="C-type lectin-like"/>
    <property type="match status" value="1"/>
</dbReference>
<evidence type="ECO:0000313" key="9">
    <source>
        <dbReference type="Proteomes" id="UP001497497"/>
    </source>
</evidence>
<feature type="chain" id="PRO_5043987943" description="C-type lectin domain-containing protein" evidence="6">
    <location>
        <begin position="22"/>
        <end position="360"/>
    </location>
</feature>
<keyword evidence="4" id="KW-0430">Lectin</keyword>
<dbReference type="Proteomes" id="UP001497497">
    <property type="component" value="Unassembled WGS sequence"/>
</dbReference>
<dbReference type="PROSITE" id="PS50041">
    <property type="entry name" value="C_TYPE_LECTIN_2"/>
    <property type="match status" value="1"/>
</dbReference>
<feature type="coiled-coil region" evidence="5">
    <location>
        <begin position="155"/>
        <end position="182"/>
    </location>
</feature>
<dbReference type="EMBL" id="CAXITT010000359">
    <property type="protein sequence ID" value="CAL1539862.1"/>
    <property type="molecule type" value="Genomic_DNA"/>
</dbReference>
<accession>A0AAV2I1L8</accession>
<evidence type="ECO:0000256" key="3">
    <source>
        <dbReference type="ARBA" id="ARBA00022729"/>
    </source>
</evidence>
<reference evidence="8 9" key="1">
    <citation type="submission" date="2024-04" db="EMBL/GenBank/DDBJ databases">
        <authorList>
            <consortium name="Genoscope - CEA"/>
            <person name="William W."/>
        </authorList>
    </citation>
    <scope>NUCLEOTIDE SEQUENCE [LARGE SCALE GENOMIC DNA]</scope>
</reference>
<feature type="signal peptide" evidence="6">
    <location>
        <begin position="1"/>
        <end position="21"/>
    </location>
</feature>
<dbReference type="GO" id="GO:0030246">
    <property type="term" value="F:carbohydrate binding"/>
    <property type="evidence" value="ECO:0007669"/>
    <property type="project" value="UniProtKB-KW"/>
</dbReference>
<keyword evidence="5" id="KW-0175">Coiled coil</keyword>
<gene>
    <name evidence="8" type="ORF">GSLYS_00013595001</name>
</gene>
<comment type="caution">
    <text evidence="8">The sequence shown here is derived from an EMBL/GenBank/DDBJ whole genome shotgun (WGS) entry which is preliminary data.</text>
</comment>
<dbReference type="InterPro" id="IPR016186">
    <property type="entry name" value="C-type_lectin-like/link_sf"/>
</dbReference>
<dbReference type="GO" id="GO:0005615">
    <property type="term" value="C:extracellular space"/>
    <property type="evidence" value="ECO:0007669"/>
    <property type="project" value="TreeGrafter"/>
</dbReference>
<dbReference type="Gene3D" id="3.10.100.10">
    <property type="entry name" value="Mannose-Binding Protein A, subunit A"/>
    <property type="match status" value="1"/>
</dbReference>
<dbReference type="CDD" id="cd00037">
    <property type="entry name" value="CLECT"/>
    <property type="match status" value="1"/>
</dbReference>
<dbReference type="Pfam" id="PF00059">
    <property type="entry name" value="Lectin_C"/>
    <property type="match status" value="1"/>
</dbReference>
<proteinExistence type="predicted"/>
<evidence type="ECO:0000256" key="5">
    <source>
        <dbReference type="SAM" id="Coils"/>
    </source>
</evidence>
<dbReference type="SMART" id="SM00034">
    <property type="entry name" value="CLECT"/>
    <property type="match status" value="1"/>
</dbReference>
<evidence type="ECO:0000313" key="8">
    <source>
        <dbReference type="EMBL" id="CAL1539862.1"/>
    </source>
</evidence>
<feature type="domain" description="C-type lectin" evidence="7">
    <location>
        <begin position="233"/>
        <end position="337"/>
    </location>
</feature>
<protein>
    <recommendedName>
        <fullName evidence="7">C-type lectin domain-containing protein</fullName>
    </recommendedName>
</protein>
<dbReference type="PANTHER" id="PTHR22799:SF1">
    <property type="entry name" value="C-TYPE LECTIN DOMAIN FAMILY 11 MEMBER A"/>
    <property type="match status" value="1"/>
</dbReference>
<dbReference type="AlphaFoldDB" id="A0AAV2I1L8"/>
<name>A0AAV2I1L8_LYMST</name>
<evidence type="ECO:0000259" key="7">
    <source>
        <dbReference type="PROSITE" id="PS50041"/>
    </source>
</evidence>
<dbReference type="InterPro" id="IPR001304">
    <property type="entry name" value="C-type_lectin-like"/>
</dbReference>
<keyword evidence="9" id="KW-1185">Reference proteome</keyword>
<sequence length="360" mass="39860">MLTTKLLLLLIVTLLIRHGASEVNITISPADVDEGLTESFTAICTFSPTLGTLVTLTLSRANDTSGAFQELTSINGFSTQAAAQQTVENFTVAANFNASGLSSLKLHWSYPTVDQKGVYKCSAAGLDTLGHNILEEDAATLTVGRPGQSQLLDKLKQMDALLRSFEDKVTALETKVLHLETNFTQEVNESKFDLEMKFLNLERNLTYVAAKNKGNTEQLDQLKSIFFVDSISFNDTEYFLSRDSFGNANVSAAICAMYGGYLVEFDDAAEFEAVTSFIHNFTGFFNVYVGGGDSRHENHWEFGPTGRNVTWTNWYQGEPNSGPGADCIKIYKIYDWQMLDAGCYSQDPEYRFICEVPLTT</sequence>
<keyword evidence="3 6" id="KW-0732">Signal</keyword>
<dbReference type="GO" id="GO:0008083">
    <property type="term" value="F:growth factor activity"/>
    <property type="evidence" value="ECO:0007669"/>
    <property type="project" value="TreeGrafter"/>
</dbReference>
<keyword evidence="2" id="KW-0964">Secreted</keyword>